<accession>A0A679G188</accession>
<keyword evidence="2" id="KW-1185">Reference proteome</keyword>
<geneLocation type="plasmid" evidence="1 2">
    <name>pGspE55-1</name>
</geneLocation>
<dbReference type="EMBL" id="AP022558">
    <property type="protein sequence ID" value="BBW98874.1"/>
    <property type="molecule type" value="Genomic_DNA"/>
</dbReference>
<evidence type="ECO:0000313" key="1">
    <source>
        <dbReference type="EMBL" id="BBW98874.1"/>
    </source>
</evidence>
<organism evidence="1 2">
    <name type="scientific">Geobacillus subterraneus</name>
    <dbReference type="NCBI Taxonomy" id="129338"/>
    <lineage>
        <taxon>Bacteria</taxon>
        <taxon>Bacillati</taxon>
        <taxon>Bacillota</taxon>
        <taxon>Bacilli</taxon>
        <taxon>Bacillales</taxon>
        <taxon>Anoxybacillaceae</taxon>
        <taxon>Geobacillus</taxon>
    </lineage>
</organism>
<dbReference type="AlphaFoldDB" id="A0A679G188"/>
<dbReference type="Proteomes" id="UP000501421">
    <property type="component" value="Plasmid pGspE55-1"/>
</dbReference>
<name>A0A679G188_9BACL</name>
<gene>
    <name evidence="1" type="ORF">GsuE55_37070</name>
</gene>
<evidence type="ECO:0000313" key="2">
    <source>
        <dbReference type="Proteomes" id="UP000501421"/>
    </source>
</evidence>
<dbReference type="RefSeq" id="WP_172418855.1">
    <property type="nucleotide sequence ID" value="NZ_AP022558.1"/>
</dbReference>
<keyword evidence="1" id="KW-0614">Plasmid</keyword>
<sequence>MTSKRLSKKWIPKNTDYCYEVVGREENGCLKTKTCPYYKRKGTNLVYCEYTNVSSDEDVLLLDFVKTCGVNMDEGCEQ</sequence>
<proteinExistence type="predicted"/>
<protein>
    <submittedName>
        <fullName evidence="1">Uncharacterized protein</fullName>
    </submittedName>
</protein>
<reference evidence="2" key="1">
    <citation type="journal article" date="2020" name="Microbiol. Resour. Announc.">
        <title>Complete Genome Sequence of Geobacillus sp. Strain E55-1, Isolated from Mine Geyser in Japan.</title>
        <authorList>
            <person name="Miyazaki K."/>
            <person name="Hase E."/>
            <person name="Tokito N."/>
        </authorList>
    </citation>
    <scope>NUCLEOTIDE SEQUENCE [LARGE SCALE GENOMIC DNA]</scope>
    <source>
        <strain evidence="2">E55-1</strain>
        <plasmid evidence="2">pGspE55-1</plasmid>
    </source>
</reference>